<reference evidence="2 3" key="1">
    <citation type="journal article" date="2012" name="J. Bacteriol.">
        <title>Genome sequence of an alkane-degrading bacterium, Alcanivorax pacificus type strain W11-5, isolated from deep sea sediment.</title>
        <authorList>
            <person name="Lai Q."/>
            <person name="Shao Z."/>
        </authorList>
    </citation>
    <scope>NUCLEOTIDE SEQUENCE [LARGE SCALE GENOMIC DNA]</scope>
    <source>
        <strain evidence="2 3">W11-5</strain>
    </source>
</reference>
<evidence type="ECO:0000256" key="1">
    <source>
        <dbReference type="SAM" id="SignalP"/>
    </source>
</evidence>
<protein>
    <submittedName>
        <fullName evidence="2">Heat shock protein DnaJ-like protein</fullName>
    </submittedName>
</protein>
<dbReference type="EMBL" id="CP004387">
    <property type="protein sequence ID" value="AJD49801.1"/>
    <property type="molecule type" value="Genomic_DNA"/>
</dbReference>
<proteinExistence type="predicted"/>
<feature type="chain" id="PRO_5002111325" evidence="1">
    <location>
        <begin position="27"/>
        <end position="129"/>
    </location>
</feature>
<evidence type="ECO:0000313" key="3">
    <source>
        <dbReference type="Proteomes" id="UP000006764"/>
    </source>
</evidence>
<dbReference type="STRING" id="391936.S7S_16945"/>
<dbReference type="OrthoDB" id="6080579at2"/>
<keyword evidence="1" id="KW-0732">Signal</keyword>
<sequence>MTRTTDAVLLCLAVFWLSGCASKALAPHPEYGTPQSLLAMLRQNPDVQVQQQEGWTLAIDETHQRIWLFTPPTHAAHPAALKRELVEQEGVLVVRTGVLCGAPQPVCDELLQETERVDEILRGMLPGAE</sequence>
<dbReference type="RefSeq" id="WP_008733005.1">
    <property type="nucleotide sequence ID" value="NZ_CP004387.1"/>
</dbReference>
<dbReference type="AlphaFoldDB" id="A0A0B4XRH2"/>
<keyword evidence="2" id="KW-0346">Stress response</keyword>
<organism evidence="2 3">
    <name type="scientific">Isoalcanivorax pacificus W11-5</name>
    <dbReference type="NCBI Taxonomy" id="391936"/>
    <lineage>
        <taxon>Bacteria</taxon>
        <taxon>Pseudomonadati</taxon>
        <taxon>Pseudomonadota</taxon>
        <taxon>Gammaproteobacteria</taxon>
        <taxon>Oceanospirillales</taxon>
        <taxon>Alcanivoracaceae</taxon>
        <taxon>Isoalcanivorax</taxon>
    </lineage>
</organism>
<name>A0A0B4XRH2_9GAMM</name>
<dbReference type="KEGG" id="apac:S7S_16945"/>
<dbReference type="HOGENOM" id="CLU_2002343_0_0_6"/>
<dbReference type="PROSITE" id="PS51257">
    <property type="entry name" value="PROKAR_LIPOPROTEIN"/>
    <property type="match status" value="1"/>
</dbReference>
<accession>A0A0B4XRH2</accession>
<evidence type="ECO:0000313" key="2">
    <source>
        <dbReference type="EMBL" id="AJD49801.1"/>
    </source>
</evidence>
<gene>
    <name evidence="2" type="ORF">S7S_16945</name>
</gene>
<dbReference type="Proteomes" id="UP000006764">
    <property type="component" value="Chromosome"/>
</dbReference>
<feature type="signal peptide" evidence="1">
    <location>
        <begin position="1"/>
        <end position="26"/>
    </location>
</feature>
<keyword evidence="3" id="KW-1185">Reference proteome</keyword>